<sequence length="144" mass="16052">MGEETKRSMEQISPDDLLSLCMAKIAKVLIEDKKPQIGLEEFKKDLSDILKASLLRLPDNRHAMEYSSMIMEEMLRIIAPAIIALASIVPERLGRAGVIMEKDIKTLRRGVEDSLVEIVVAGLKKAVLSEHLSYNAFMPTKEGS</sequence>
<comment type="caution">
    <text evidence="1">The sequence shown here is derived from an EMBL/GenBank/DDBJ whole genome shotgun (WGS) entry which is preliminary data.</text>
</comment>
<gene>
    <name evidence="1" type="ORF">LCGC14_2308130</name>
</gene>
<proteinExistence type="predicted"/>
<protein>
    <submittedName>
        <fullName evidence="1">Uncharacterized protein</fullName>
    </submittedName>
</protein>
<accession>A0A0F9D8Y7</accession>
<evidence type="ECO:0000313" key="1">
    <source>
        <dbReference type="EMBL" id="KKL50176.1"/>
    </source>
</evidence>
<reference evidence="1" key="1">
    <citation type="journal article" date="2015" name="Nature">
        <title>Complex archaea that bridge the gap between prokaryotes and eukaryotes.</title>
        <authorList>
            <person name="Spang A."/>
            <person name="Saw J.H."/>
            <person name="Jorgensen S.L."/>
            <person name="Zaremba-Niedzwiedzka K."/>
            <person name="Martijn J."/>
            <person name="Lind A.E."/>
            <person name="van Eijk R."/>
            <person name="Schleper C."/>
            <person name="Guy L."/>
            <person name="Ettema T.J."/>
        </authorList>
    </citation>
    <scope>NUCLEOTIDE SEQUENCE</scope>
</reference>
<dbReference type="EMBL" id="LAZR01032695">
    <property type="protein sequence ID" value="KKL50176.1"/>
    <property type="molecule type" value="Genomic_DNA"/>
</dbReference>
<dbReference type="AlphaFoldDB" id="A0A0F9D8Y7"/>
<organism evidence="1">
    <name type="scientific">marine sediment metagenome</name>
    <dbReference type="NCBI Taxonomy" id="412755"/>
    <lineage>
        <taxon>unclassified sequences</taxon>
        <taxon>metagenomes</taxon>
        <taxon>ecological metagenomes</taxon>
    </lineage>
</organism>
<name>A0A0F9D8Y7_9ZZZZ</name>